<evidence type="ECO:0000313" key="3">
    <source>
        <dbReference type="Proteomes" id="UP000665181"/>
    </source>
</evidence>
<feature type="coiled-coil region" evidence="1">
    <location>
        <begin position="62"/>
        <end position="121"/>
    </location>
</feature>
<evidence type="ECO:0000256" key="1">
    <source>
        <dbReference type="SAM" id="Coils"/>
    </source>
</evidence>
<protein>
    <submittedName>
        <fullName evidence="2">Uncharacterized protein</fullName>
    </submittedName>
</protein>
<proteinExistence type="predicted"/>
<dbReference type="AlphaFoldDB" id="A0A8I2B8Y4"/>
<organism evidence="2 3">
    <name type="scientific">Bacillus subtilis</name>
    <dbReference type="NCBI Taxonomy" id="1423"/>
    <lineage>
        <taxon>Bacteria</taxon>
        <taxon>Bacillati</taxon>
        <taxon>Bacillota</taxon>
        <taxon>Bacilli</taxon>
        <taxon>Bacillales</taxon>
        <taxon>Bacillaceae</taxon>
        <taxon>Bacillus</taxon>
    </lineage>
</organism>
<accession>A0A8I2B8Y4</accession>
<evidence type="ECO:0000313" key="2">
    <source>
        <dbReference type="EMBL" id="MBO3794295.1"/>
    </source>
</evidence>
<dbReference type="Gene3D" id="2.60.120.260">
    <property type="entry name" value="Galactose-binding domain-like"/>
    <property type="match status" value="1"/>
</dbReference>
<dbReference type="InterPro" id="IPR008979">
    <property type="entry name" value="Galactose-bd-like_sf"/>
</dbReference>
<dbReference type="SUPFAM" id="SSF49785">
    <property type="entry name" value="Galactose-binding domain-like"/>
    <property type="match status" value="1"/>
</dbReference>
<comment type="caution">
    <text evidence="2">The sequence shown here is derived from an EMBL/GenBank/DDBJ whole genome shotgun (WGS) entry which is preliminary data.</text>
</comment>
<sequence>MGIRKIQITKKAEEIIKGYLFRGRYPTFQTITYHFSQWLREHTPGAPTFNPVKIFRKDKSNSEQFNKEIRSLDEDIQDAYKATIDQTKQIMTDFNYIETERNKLSHQLDEILSEIDELLLMSNNTDYRYFDGKIISFEDTADIDVSSTTALINIKNKEVTLEENLNQSSRIIINTDNVYFQPITPAVKSSALESIKNAFDDNLNTAWWHVVKVKNLNSNNSMKAELVVLFDQIEDINYIEYTPHHGKPIEVKLEYTIDGSVYIPINQNAETDTVTGITVWSFQKIAAKGIKFVLEKTDYDERSGDYYNYYFGAKNIKFQRKNYLSEGILYSNPIEFENNAEKLTMTSENEIPFNTDIQYEIAIYESDKNLEELIWHPISSYEETKPKHAKVINLNAKESRKIETNKSEPTGETINGMRVFRLMKDNGDGIMSEKILDAQTGETKETFDEFQNPKLFRGINQWRRERTYLPFTGNIPLNSQWDDQYNNRPDLIRIDYFTKSNQLDLKRTDGGFDDNFYRFSICIYSDEPRTEPLSLSVMTTLASGTRKRLGAYSVYVNRQRLAPVNDEVTLPLQSGWNEIQILYHWGDMQERKDTQRENLPQEAIVGKFNFYKETKVRGDIDYMQYVDVHSLYHNISPNNRDYFSIYEQQVVLNYLPVNCTFQLMYETSERKSERNQIILRSVLTRDINVPHVTPKIYNIRLRVK</sequence>
<gene>
    <name evidence="2" type="ORF">J5227_08230</name>
</gene>
<name>A0A8I2B8Y4_BACIU</name>
<dbReference type="EMBL" id="JAGFPW010000005">
    <property type="protein sequence ID" value="MBO3794295.1"/>
    <property type="molecule type" value="Genomic_DNA"/>
</dbReference>
<dbReference type="RefSeq" id="WP_163190213.1">
    <property type="nucleotide sequence ID" value="NZ_JAGFPW010000005.1"/>
</dbReference>
<dbReference type="Proteomes" id="UP000665181">
    <property type="component" value="Unassembled WGS sequence"/>
</dbReference>
<keyword evidence="1" id="KW-0175">Coiled coil</keyword>
<reference evidence="2" key="1">
    <citation type="submission" date="2021-03" db="EMBL/GenBank/DDBJ databases">
        <title>Isolation of Bacillus subtilis from fermented food sample.</title>
        <authorList>
            <person name="Lakshmanan V."/>
            <person name="Athira K."/>
            <person name="Rajagopal K."/>
        </authorList>
    </citation>
    <scope>NUCLEOTIDE SEQUENCE</scope>
    <source>
        <strain evidence="2">S1</strain>
    </source>
</reference>